<reference evidence="1 2" key="1">
    <citation type="submission" date="2020-10" db="EMBL/GenBank/DDBJ databases">
        <title>Sequencing the genomes of 1000 actinobacteria strains.</title>
        <authorList>
            <person name="Klenk H.-P."/>
        </authorList>
    </citation>
    <scope>NUCLEOTIDE SEQUENCE [LARGE SCALE GENOMIC DNA]</scope>
    <source>
        <strain evidence="1 2">DSM 46661</strain>
    </source>
</reference>
<dbReference type="InterPro" id="IPR037883">
    <property type="entry name" value="Knr4/Smi1-like_sf"/>
</dbReference>
<accession>A0ABR9KXK7</accession>
<organism evidence="1 2">
    <name type="scientific">Amycolatopsis roodepoortensis</name>
    <dbReference type="NCBI Taxonomy" id="700274"/>
    <lineage>
        <taxon>Bacteria</taxon>
        <taxon>Bacillati</taxon>
        <taxon>Actinomycetota</taxon>
        <taxon>Actinomycetes</taxon>
        <taxon>Pseudonocardiales</taxon>
        <taxon>Pseudonocardiaceae</taxon>
        <taxon>Amycolatopsis</taxon>
    </lineage>
</organism>
<keyword evidence="2" id="KW-1185">Reference proteome</keyword>
<sequence>MYRTPGYGPGLLGSVAETLDMRRDHGLAPELIVVMFDGMGGAVVLDSSRPDDSGEYPVLAWSHADKTPEKLGDDFGSFALALCARSVYREGAKLPIDSAITVAQDLLGVPGSRRKPPAVDEVVSAIRGFEAVAFAVPDGTDTDGFLFEYSEVNWLSEPMFAVRFVRQMQIVDAAGEHDEYSQVSFEFHCRVDVDLRSVGSRAVWWFRSDGTDFEEWLASVTRDPVWRVLRRKEIAEFVLTQESV</sequence>
<dbReference type="EMBL" id="JADBEJ010000001">
    <property type="protein sequence ID" value="MBE1573096.1"/>
    <property type="molecule type" value="Genomic_DNA"/>
</dbReference>
<dbReference type="Proteomes" id="UP000656548">
    <property type="component" value="Unassembled WGS sequence"/>
</dbReference>
<evidence type="ECO:0000313" key="2">
    <source>
        <dbReference type="Proteomes" id="UP000656548"/>
    </source>
</evidence>
<proteinExistence type="predicted"/>
<dbReference type="Gene3D" id="3.40.1580.10">
    <property type="entry name" value="SMI1/KNR4-like"/>
    <property type="match status" value="1"/>
</dbReference>
<protein>
    <submittedName>
        <fullName evidence="1">Uncharacterized protein</fullName>
    </submittedName>
</protein>
<comment type="caution">
    <text evidence="1">The sequence shown here is derived from an EMBL/GenBank/DDBJ whole genome shotgun (WGS) entry which is preliminary data.</text>
</comment>
<dbReference type="SUPFAM" id="SSF160631">
    <property type="entry name" value="SMI1/KNR4-like"/>
    <property type="match status" value="1"/>
</dbReference>
<evidence type="ECO:0000313" key="1">
    <source>
        <dbReference type="EMBL" id="MBE1573096.1"/>
    </source>
</evidence>
<gene>
    <name evidence="1" type="ORF">H4W30_000125</name>
</gene>
<name>A0ABR9KXK7_9PSEU</name>